<gene>
    <name evidence="4" type="ORF">DB31_4639</name>
</gene>
<evidence type="ECO:0000256" key="1">
    <source>
        <dbReference type="SAM" id="MobiDB-lite"/>
    </source>
</evidence>
<keyword evidence="2" id="KW-0812">Transmembrane</keyword>
<evidence type="ECO:0000256" key="2">
    <source>
        <dbReference type="SAM" id="Phobius"/>
    </source>
</evidence>
<keyword evidence="5" id="KW-1185">Reference proteome</keyword>
<keyword evidence="2" id="KW-0472">Membrane</keyword>
<dbReference type="RefSeq" id="WP_044198661.1">
    <property type="nucleotide sequence ID" value="NZ_JMCB01000028.1"/>
</dbReference>
<feature type="transmembrane region" description="Helical" evidence="2">
    <location>
        <begin position="226"/>
        <end position="245"/>
    </location>
</feature>
<evidence type="ECO:0000256" key="3">
    <source>
        <dbReference type="SAM" id="SignalP"/>
    </source>
</evidence>
<dbReference type="EMBL" id="JMCB01000028">
    <property type="protein sequence ID" value="KFE60726.1"/>
    <property type="molecule type" value="Genomic_DNA"/>
</dbReference>
<sequence>MLNRLSRYGLLLALLVAFLAPATQAQAPQRDRIALHPCVITGGKQKNISDLEALCATAAARESMNLVPSTEVRAFLEKENGSCAKAKNRNACLGRLAAATKATRTLYITLNPFTPKSTRITGLVVDDAGKKVEEKPLELPRIPNQPPSDVIRFAVAALLEQLNVAKAPDQESLTIPLTPGATPEPVAVPSPTPESTSPTVTAPPQPAPVASVKQEAPKVRTWKTPAGISGIAVGGVGLIASGILLNSANSKAEDFNNAFEGKLPENGALPDLVKLRDEAKSGQRTAAIATGVSGALAIGGAILWLMDGSASSEGTSSTGKVGTTRILAGPGQVGLSVLLP</sequence>
<reference evidence="4" key="1">
    <citation type="submission" date="2014-04" db="EMBL/GenBank/DDBJ databases">
        <title>Genome assembly of Hyalangium minutum DSM 14724.</title>
        <authorList>
            <person name="Sharma G."/>
            <person name="Subramanian S."/>
        </authorList>
    </citation>
    <scope>NUCLEOTIDE SEQUENCE [LARGE SCALE GENOMIC DNA]</scope>
    <source>
        <strain evidence="4">DSM 14724</strain>
    </source>
</reference>
<evidence type="ECO:0000313" key="4">
    <source>
        <dbReference type="EMBL" id="KFE60726.1"/>
    </source>
</evidence>
<protein>
    <submittedName>
        <fullName evidence="4">Uncharacterized protein</fullName>
    </submittedName>
</protein>
<dbReference type="OrthoDB" id="5526058at2"/>
<keyword evidence="3" id="KW-0732">Signal</keyword>
<organism evidence="4 5">
    <name type="scientific">Hyalangium minutum</name>
    <dbReference type="NCBI Taxonomy" id="394096"/>
    <lineage>
        <taxon>Bacteria</taxon>
        <taxon>Pseudomonadati</taxon>
        <taxon>Myxococcota</taxon>
        <taxon>Myxococcia</taxon>
        <taxon>Myxococcales</taxon>
        <taxon>Cystobacterineae</taxon>
        <taxon>Archangiaceae</taxon>
        <taxon>Hyalangium</taxon>
    </lineage>
</organism>
<accession>A0A085VZ63</accession>
<dbReference type="Proteomes" id="UP000028725">
    <property type="component" value="Unassembled WGS sequence"/>
</dbReference>
<feature type="chain" id="PRO_5001799266" evidence="3">
    <location>
        <begin position="26"/>
        <end position="340"/>
    </location>
</feature>
<proteinExistence type="predicted"/>
<dbReference type="AlphaFoldDB" id="A0A085VZ63"/>
<evidence type="ECO:0000313" key="5">
    <source>
        <dbReference type="Proteomes" id="UP000028725"/>
    </source>
</evidence>
<feature type="signal peptide" evidence="3">
    <location>
        <begin position="1"/>
        <end position="25"/>
    </location>
</feature>
<comment type="caution">
    <text evidence="4">The sequence shown here is derived from an EMBL/GenBank/DDBJ whole genome shotgun (WGS) entry which is preliminary data.</text>
</comment>
<feature type="region of interest" description="Disordered" evidence="1">
    <location>
        <begin position="173"/>
        <end position="208"/>
    </location>
</feature>
<name>A0A085VZ63_9BACT</name>
<keyword evidence="2" id="KW-1133">Transmembrane helix</keyword>
<feature type="transmembrane region" description="Helical" evidence="2">
    <location>
        <begin position="286"/>
        <end position="306"/>
    </location>
</feature>